<feature type="domain" description="Lon N-terminal" evidence="13">
    <location>
        <begin position="92"/>
        <end position="336"/>
    </location>
</feature>
<feature type="region of interest" description="Disordered" evidence="12">
    <location>
        <begin position="442"/>
        <end position="467"/>
    </location>
</feature>
<dbReference type="Pfam" id="PF03226">
    <property type="entry name" value="Yippee-Mis18"/>
    <property type="match status" value="1"/>
</dbReference>
<comment type="pathway">
    <text evidence="2">Protein modification; protein ubiquitination.</text>
</comment>
<evidence type="ECO:0000313" key="16">
    <source>
        <dbReference type="Proteomes" id="UP000225706"/>
    </source>
</evidence>
<dbReference type="GO" id="GO:0046872">
    <property type="term" value="F:metal ion binding"/>
    <property type="evidence" value="ECO:0007669"/>
    <property type="project" value="UniProtKB-KW"/>
</dbReference>
<keyword evidence="5" id="KW-0479">Metal-binding</keyword>
<evidence type="ECO:0000256" key="8">
    <source>
        <dbReference type="ARBA" id="ARBA00023242"/>
    </source>
</evidence>
<dbReference type="PANTHER" id="PTHR46732">
    <property type="entry name" value="ATP-DEPENDENT PROTEASE LA (LON) DOMAIN PROTEIN"/>
    <property type="match status" value="1"/>
</dbReference>
<feature type="domain" description="CULT" evidence="14">
    <location>
        <begin position="335"/>
        <end position="442"/>
    </location>
</feature>
<dbReference type="EMBL" id="LSMT01000258">
    <property type="protein sequence ID" value="PFX21909.1"/>
    <property type="molecule type" value="Genomic_DNA"/>
</dbReference>
<evidence type="ECO:0000256" key="9">
    <source>
        <dbReference type="ARBA" id="ARBA00030079"/>
    </source>
</evidence>
<dbReference type="Gene3D" id="1.20.58.1480">
    <property type="match status" value="1"/>
</dbReference>
<dbReference type="CDD" id="cd15777">
    <property type="entry name" value="CRBN_C_like"/>
    <property type="match status" value="1"/>
</dbReference>
<evidence type="ECO:0000256" key="5">
    <source>
        <dbReference type="ARBA" id="ARBA00022723"/>
    </source>
</evidence>
<reference evidence="16" key="1">
    <citation type="journal article" date="2017" name="bioRxiv">
        <title>Comparative analysis of the genomes of Stylophora pistillata and Acropora digitifera provides evidence for extensive differences between species of corals.</title>
        <authorList>
            <person name="Voolstra C.R."/>
            <person name="Li Y."/>
            <person name="Liew Y.J."/>
            <person name="Baumgarten S."/>
            <person name="Zoccola D."/>
            <person name="Flot J.-F."/>
            <person name="Tambutte S."/>
            <person name="Allemand D."/>
            <person name="Aranda M."/>
        </authorList>
    </citation>
    <scope>NUCLEOTIDE SEQUENCE [LARGE SCALE GENOMIC DNA]</scope>
</reference>
<dbReference type="SMART" id="SM00464">
    <property type="entry name" value="LON"/>
    <property type="match status" value="1"/>
</dbReference>
<dbReference type="Gene3D" id="2.30.130.40">
    <property type="entry name" value="LON domain-like"/>
    <property type="match status" value="1"/>
</dbReference>
<sequence length="467" mass="52544">MADESSDEEQYEDLNVQNGYDGELELYLRGDYESDTSESAAEIVQDSDEGGALDECTMNFDQSLPTRHQYLGEEMDEFSGRTYHEPGTHITLPLLMLPELVLVPGQTLPLHLFQPQSVSMMKNIIEKDRTFGLVNARYGINQSQLLAAIGTTAEIFSMKEESDAGINTLRIKATGRQRFRIKELRRQVDGILLATVHVLPEVNLPSHPEGALWSCYHKFGCQATTHGYLAKPHQVTSGKNRLGKKKCHKVPTSLSSWPSWVYELYNPFVLMDLIKKELKSWSETLRIDNIPQSPIDFSFWVAANMPLDDSLRLQILGINCPTQRLRKELEIVRKCSVLCCSSCDTKIVGKSDLFSMSLDGPLGAYVNPNGWVHETLTFYRASGIRLRGKPTAQNSWFPGYAWTIAECAQCADHLGWRFTAVKKGLSPSKFWGLTRASLRPTLKYDEQEETSEKHTRASSSSSTSSFP</sequence>
<organism evidence="15 16">
    <name type="scientific">Stylophora pistillata</name>
    <name type="common">Smooth cauliflower coral</name>
    <dbReference type="NCBI Taxonomy" id="50429"/>
    <lineage>
        <taxon>Eukaryota</taxon>
        <taxon>Metazoa</taxon>
        <taxon>Cnidaria</taxon>
        <taxon>Anthozoa</taxon>
        <taxon>Hexacorallia</taxon>
        <taxon>Scleractinia</taxon>
        <taxon>Astrocoeniina</taxon>
        <taxon>Pocilloporidae</taxon>
        <taxon>Stylophora</taxon>
    </lineage>
</organism>
<keyword evidence="16" id="KW-1185">Reference proteome</keyword>
<dbReference type="Gene3D" id="2.170.150.20">
    <property type="entry name" value="Peptide methionine sulfoxide reductase"/>
    <property type="match status" value="1"/>
</dbReference>
<keyword evidence="7" id="KW-0862">Zinc</keyword>
<dbReference type="OrthoDB" id="267517at2759"/>
<evidence type="ECO:0000259" key="14">
    <source>
        <dbReference type="PROSITE" id="PS51788"/>
    </source>
</evidence>
<evidence type="ECO:0000256" key="4">
    <source>
        <dbReference type="ARBA" id="ARBA00014394"/>
    </source>
</evidence>
<protein>
    <recommendedName>
        <fullName evidence="4">Protein cereblon</fullName>
    </recommendedName>
    <alternativeName>
        <fullName evidence="9">Protein ohgata</fullName>
    </alternativeName>
</protein>
<comment type="function">
    <text evidence="10">Substrate recognition component of a DCX (DDB1-CUL4-X-box) E3 protein ligase complex that mediates the ubiquitination and subsequent proteasomal degradation of target proteins. Has an essential role in mediating growth by negatively regulating insulin signaling. It also has a role in maintaining presynaptic function in the neuromuscular junction synapses of third-instar larvae.</text>
</comment>
<proteinExistence type="inferred from homology"/>
<accession>A0A2B4RYN1</accession>
<dbReference type="PROSITE" id="PS51788">
    <property type="entry name" value="CULT"/>
    <property type="match status" value="1"/>
</dbReference>
<comment type="similarity">
    <text evidence="3">Belongs to the CRBN family.</text>
</comment>
<evidence type="ECO:0000259" key="13">
    <source>
        <dbReference type="PROSITE" id="PS51787"/>
    </source>
</evidence>
<evidence type="ECO:0000256" key="7">
    <source>
        <dbReference type="ARBA" id="ARBA00022833"/>
    </source>
</evidence>
<evidence type="ECO:0000313" key="15">
    <source>
        <dbReference type="EMBL" id="PFX21909.1"/>
    </source>
</evidence>
<dbReference type="AlphaFoldDB" id="A0A2B4RYN1"/>
<dbReference type="InterPro" id="IPR003111">
    <property type="entry name" value="Lon_prtase_N"/>
</dbReference>
<dbReference type="PROSITE" id="PS51787">
    <property type="entry name" value="LON_N"/>
    <property type="match status" value="1"/>
</dbReference>
<evidence type="ECO:0000256" key="11">
    <source>
        <dbReference type="ARBA" id="ARBA00046796"/>
    </source>
</evidence>
<dbReference type="Pfam" id="PF02190">
    <property type="entry name" value="LON_substr_bdg"/>
    <property type="match status" value="1"/>
</dbReference>
<evidence type="ECO:0000256" key="3">
    <source>
        <dbReference type="ARBA" id="ARBA00005293"/>
    </source>
</evidence>
<evidence type="ECO:0000256" key="10">
    <source>
        <dbReference type="ARBA" id="ARBA00046075"/>
    </source>
</evidence>
<keyword evidence="8" id="KW-0539">Nucleus</keyword>
<evidence type="ECO:0000256" key="6">
    <source>
        <dbReference type="ARBA" id="ARBA00022786"/>
    </source>
</evidence>
<dbReference type="InterPro" id="IPR015947">
    <property type="entry name" value="PUA-like_sf"/>
</dbReference>
<keyword evidence="6" id="KW-0833">Ubl conjugation pathway</keyword>
<comment type="caution">
    <text evidence="15">The sequence shown here is derived from an EMBL/GenBank/DDBJ whole genome shotgun (WGS) entry which is preliminary data.</text>
</comment>
<dbReference type="STRING" id="50429.A0A2B4RYN1"/>
<dbReference type="InterPro" id="IPR034750">
    <property type="entry name" value="CULT"/>
</dbReference>
<name>A0A2B4RYN1_STYPI</name>
<gene>
    <name evidence="15" type="primary">CRBN</name>
    <name evidence="15" type="ORF">AWC38_SpisGene13582</name>
</gene>
<comment type="subunit">
    <text evidence="11">Likely a component of a DCX (DDB1-CUL4-X-box) protein ligase complex. May interact with pic/DDB1.</text>
</comment>
<feature type="compositionally biased region" description="Low complexity" evidence="12">
    <location>
        <begin position="458"/>
        <end position="467"/>
    </location>
</feature>
<evidence type="ECO:0000256" key="1">
    <source>
        <dbReference type="ARBA" id="ARBA00004123"/>
    </source>
</evidence>
<dbReference type="Proteomes" id="UP000225706">
    <property type="component" value="Unassembled WGS sequence"/>
</dbReference>
<dbReference type="UniPathway" id="UPA00143"/>
<comment type="subcellular location">
    <subcellularLocation>
        <location evidence="1">Nucleus</location>
    </subcellularLocation>
</comment>
<dbReference type="FunFam" id="2.170.150.20:FF:000005">
    <property type="entry name" value="Blast:Protein cereblon homolog"/>
    <property type="match status" value="1"/>
</dbReference>
<dbReference type="InterPro" id="IPR046336">
    <property type="entry name" value="Lon_prtase_N_sf"/>
</dbReference>
<dbReference type="SUPFAM" id="SSF88697">
    <property type="entry name" value="PUA domain-like"/>
    <property type="match status" value="1"/>
</dbReference>
<evidence type="ECO:0000256" key="2">
    <source>
        <dbReference type="ARBA" id="ARBA00004906"/>
    </source>
</evidence>
<dbReference type="InterPro" id="IPR004910">
    <property type="entry name" value="Yippee/Mis18/Cereblon"/>
</dbReference>
<dbReference type="PANTHER" id="PTHR46732:SF8">
    <property type="entry name" value="ATP-DEPENDENT PROTEASE LA (LON) DOMAIN PROTEIN"/>
    <property type="match status" value="1"/>
</dbReference>
<evidence type="ECO:0000256" key="12">
    <source>
        <dbReference type="SAM" id="MobiDB-lite"/>
    </source>
</evidence>
<dbReference type="FunFam" id="2.30.130.40:FF:000002">
    <property type="entry name" value="Cereblon, isoform CRA_c"/>
    <property type="match status" value="1"/>
</dbReference>
<feature type="compositionally biased region" description="Basic and acidic residues" evidence="12">
    <location>
        <begin position="442"/>
        <end position="455"/>
    </location>
</feature>
<dbReference type="GO" id="GO:0016567">
    <property type="term" value="P:protein ubiquitination"/>
    <property type="evidence" value="ECO:0007669"/>
    <property type="project" value="UniProtKB-UniPathway"/>
</dbReference>
<dbReference type="GO" id="GO:0005634">
    <property type="term" value="C:nucleus"/>
    <property type="evidence" value="ECO:0007669"/>
    <property type="project" value="UniProtKB-SubCell"/>
</dbReference>